<accession>A0A2H3JQ89</accession>
<sequence length="430" mass="47496">MSLDLNLFTLNVTPSPDDPNVVDLVSPSGVVHYRKERVPGSAYSVCVYDPDSGSLLATATAPSATSKHKTVQLHNPDVVVELKYTGTLTFKWGFKWEEHEFEWRREECYILRKPDPAVLVAVTKEPAGRLKTTSIQILDYNLNRFDIDDRKGLEIVILTALFTFHDANDAYHAADPPAPASSPSTSASTGAGASETGAPVLPPRPPQRTGVERIAELHMLRALQGEGDANEVEVGAEGSVEEYAEYAHGLLRDEVMLFVTVRSASSAEVPKVLRVVEETKRLRHKSGLAEDEELHQYVTYATTLSARKGPRRINLDDPPPREKAHTGAYAPPVSVIIHLSKIDMPELRPRFEPREPGPEMGWVADEDGSSGAGRSDAGSERKKGKGREKESRAERARLEKLAKEQQRAEKAQRKLEKEKGHKKKGASRAY</sequence>
<feature type="compositionally biased region" description="Low complexity" evidence="1">
    <location>
        <begin position="181"/>
        <end position="199"/>
    </location>
</feature>
<reference evidence="2 3" key="1">
    <citation type="journal article" date="2012" name="Science">
        <title>The Paleozoic origin of enzymatic lignin decomposition reconstructed from 31 fungal genomes.</title>
        <authorList>
            <person name="Floudas D."/>
            <person name="Binder M."/>
            <person name="Riley R."/>
            <person name="Barry K."/>
            <person name="Blanchette R.A."/>
            <person name="Henrissat B."/>
            <person name="Martinez A.T."/>
            <person name="Otillar R."/>
            <person name="Spatafora J.W."/>
            <person name="Yadav J.S."/>
            <person name="Aerts A."/>
            <person name="Benoit I."/>
            <person name="Boyd A."/>
            <person name="Carlson A."/>
            <person name="Copeland A."/>
            <person name="Coutinho P.M."/>
            <person name="de Vries R.P."/>
            <person name="Ferreira P."/>
            <person name="Findley K."/>
            <person name="Foster B."/>
            <person name="Gaskell J."/>
            <person name="Glotzer D."/>
            <person name="Gorecki P."/>
            <person name="Heitman J."/>
            <person name="Hesse C."/>
            <person name="Hori C."/>
            <person name="Igarashi K."/>
            <person name="Jurgens J.A."/>
            <person name="Kallen N."/>
            <person name="Kersten P."/>
            <person name="Kohler A."/>
            <person name="Kuees U."/>
            <person name="Kumar T.K.A."/>
            <person name="Kuo A."/>
            <person name="LaButti K."/>
            <person name="Larrondo L.F."/>
            <person name="Lindquist E."/>
            <person name="Ling A."/>
            <person name="Lombard V."/>
            <person name="Lucas S."/>
            <person name="Lundell T."/>
            <person name="Martin R."/>
            <person name="McLaughlin D.J."/>
            <person name="Morgenstern I."/>
            <person name="Morin E."/>
            <person name="Murat C."/>
            <person name="Nagy L.G."/>
            <person name="Nolan M."/>
            <person name="Ohm R.A."/>
            <person name="Patyshakuliyeva A."/>
            <person name="Rokas A."/>
            <person name="Ruiz-Duenas F.J."/>
            <person name="Sabat G."/>
            <person name="Salamov A."/>
            <person name="Samejima M."/>
            <person name="Schmutz J."/>
            <person name="Slot J.C."/>
            <person name="St John F."/>
            <person name="Stenlid J."/>
            <person name="Sun H."/>
            <person name="Sun S."/>
            <person name="Syed K."/>
            <person name="Tsang A."/>
            <person name="Wiebenga A."/>
            <person name="Young D."/>
            <person name="Pisabarro A."/>
            <person name="Eastwood D.C."/>
            <person name="Martin F."/>
            <person name="Cullen D."/>
            <person name="Grigoriev I.V."/>
            <person name="Hibbett D.S."/>
        </authorList>
    </citation>
    <scope>NUCLEOTIDE SEQUENCE [LARGE SCALE GENOMIC DNA]</scope>
    <source>
        <strain evidence="2 3">MD-104</strain>
    </source>
</reference>
<dbReference type="Proteomes" id="UP000218811">
    <property type="component" value="Unassembled WGS sequence"/>
</dbReference>
<proteinExistence type="predicted"/>
<feature type="region of interest" description="Disordered" evidence="1">
    <location>
        <begin position="174"/>
        <end position="208"/>
    </location>
</feature>
<feature type="compositionally biased region" description="Basic and acidic residues" evidence="1">
    <location>
        <begin position="377"/>
        <end position="419"/>
    </location>
</feature>
<dbReference type="OrthoDB" id="3357341at2759"/>
<keyword evidence="3" id="KW-1185">Reference proteome</keyword>
<organism evidence="2 3">
    <name type="scientific">Wolfiporia cocos (strain MD-104)</name>
    <name type="common">Brown rot fungus</name>
    <dbReference type="NCBI Taxonomy" id="742152"/>
    <lineage>
        <taxon>Eukaryota</taxon>
        <taxon>Fungi</taxon>
        <taxon>Dikarya</taxon>
        <taxon>Basidiomycota</taxon>
        <taxon>Agaricomycotina</taxon>
        <taxon>Agaricomycetes</taxon>
        <taxon>Polyporales</taxon>
        <taxon>Phaeolaceae</taxon>
        <taxon>Wolfiporia</taxon>
    </lineage>
</organism>
<evidence type="ECO:0000313" key="2">
    <source>
        <dbReference type="EMBL" id="PCH44081.1"/>
    </source>
</evidence>
<feature type="compositionally biased region" description="Basic and acidic residues" evidence="1">
    <location>
        <begin position="313"/>
        <end position="325"/>
    </location>
</feature>
<gene>
    <name evidence="2" type="ORF">WOLCODRAFT_76224</name>
</gene>
<feature type="compositionally biased region" description="Basic residues" evidence="1">
    <location>
        <begin position="420"/>
        <end position="430"/>
    </location>
</feature>
<evidence type="ECO:0000256" key="1">
    <source>
        <dbReference type="SAM" id="MobiDB-lite"/>
    </source>
</evidence>
<dbReference type="OMA" id="KWGFKWE"/>
<evidence type="ECO:0000313" key="3">
    <source>
        <dbReference type="Proteomes" id="UP000218811"/>
    </source>
</evidence>
<dbReference type="AlphaFoldDB" id="A0A2H3JQ89"/>
<protein>
    <submittedName>
        <fullName evidence="2">Uncharacterized protein</fullName>
    </submittedName>
</protein>
<name>A0A2H3JQ89_WOLCO</name>
<feature type="region of interest" description="Disordered" evidence="1">
    <location>
        <begin position="309"/>
        <end position="329"/>
    </location>
</feature>
<dbReference type="EMBL" id="KB468157">
    <property type="protein sequence ID" value="PCH44081.1"/>
    <property type="molecule type" value="Genomic_DNA"/>
</dbReference>
<dbReference type="STRING" id="742152.A0A2H3JQ89"/>
<feature type="compositionally biased region" description="Basic and acidic residues" evidence="1">
    <location>
        <begin position="348"/>
        <end position="357"/>
    </location>
</feature>
<feature type="region of interest" description="Disordered" evidence="1">
    <location>
        <begin position="348"/>
        <end position="430"/>
    </location>
</feature>